<reference evidence="8 9" key="1">
    <citation type="journal article" date="2019" name="PLoS Biol.">
        <title>Sex chromosomes control vertical transmission of feminizing Wolbachia symbionts in an isopod.</title>
        <authorList>
            <person name="Becking T."/>
            <person name="Chebbi M.A."/>
            <person name="Giraud I."/>
            <person name="Moumen B."/>
            <person name="Laverre T."/>
            <person name="Caubet Y."/>
            <person name="Peccoud J."/>
            <person name="Gilbert C."/>
            <person name="Cordaux R."/>
        </authorList>
    </citation>
    <scope>NUCLEOTIDE SEQUENCE [LARGE SCALE GENOMIC DNA]</scope>
    <source>
        <strain evidence="8">ANa2</strain>
        <tissue evidence="8">Whole body excluding digestive tract and cuticle</tissue>
    </source>
</reference>
<dbReference type="Pfam" id="PF01569">
    <property type="entry name" value="PAP2"/>
    <property type="match status" value="1"/>
</dbReference>
<evidence type="ECO:0000256" key="5">
    <source>
        <dbReference type="ARBA" id="ARBA00023136"/>
    </source>
</evidence>
<feature type="transmembrane region" description="Helical" evidence="6">
    <location>
        <begin position="38"/>
        <end position="59"/>
    </location>
</feature>
<dbReference type="OrthoDB" id="8907274at2759"/>
<feature type="transmembrane region" description="Helical" evidence="6">
    <location>
        <begin position="214"/>
        <end position="232"/>
    </location>
</feature>
<dbReference type="InterPro" id="IPR000326">
    <property type="entry name" value="PAP2/HPO"/>
</dbReference>
<dbReference type="Proteomes" id="UP000326759">
    <property type="component" value="Unassembled WGS sequence"/>
</dbReference>
<evidence type="ECO:0000256" key="6">
    <source>
        <dbReference type="SAM" id="Phobius"/>
    </source>
</evidence>
<dbReference type="Gene3D" id="1.20.144.10">
    <property type="entry name" value="Phosphatidic acid phosphatase type 2/haloperoxidase"/>
    <property type="match status" value="1"/>
</dbReference>
<accession>A0A5N5TNY8</accession>
<evidence type="ECO:0000256" key="2">
    <source>
        <dbReference type="ARBA" id="ARBA00008816"/>
    </source>
</evidence>
<evidence type="ECO:0000256" key="1">
    <source>
        <dbReference type="ARBA" id="ARBA00004141"/>
    </source>
</evidence>
<dbReference type="EMBL" id="SEYY01000191">
    <property type="protein sequence ID" value="KAB7507842.1"/>
    <property type="molecule type" value="Genomic_DNA"/>
</dbReference>
<evidence type="ECO:0000313" key="8">
    <source>
        <dbReference type="EMBL" id="KAB7507842.1"/>
    </source>
</evidence>
<dbReference type="PANTHER" id="PTHR10165:SF103">
    <property type="entry name" value="PHOSPHOLIPID PHOSPHATASE HOMOLOG 1.2 HOMOLOG"/>
    <property type="match status" value="1"/>
</dbReference>
<feature type="transmembrane region" description="Helical" evidence="6">
    <location>
        <begin position="156"/>
        <end position="174"/>
    </location>
</feature>
<dbReference type="InterPro" id="IPR043216">
    <property type="entry name" value="PAP-like"/>
</dbReference>
<keyword evidence="3 6" id="KW-0812">Transmembrane</keyword>
<dbReference type="SMART" id="SM00014">
    <property type="entry name" value="acidPPc"/>
    <property type="match status" value="1"/>
</dbReference>
<feature type="domain" description="Phosphatidic acid phosphatase type 2/haloperoxidase" evidence="7">
    <location>
        <begin position="79"/>
        <end position="232"/>
    </location>
</feature>
<dbReference type="PANTHER" id="PTHR10165">
    <property type="entry name" value="LIPID PHOSPHATE PHOSPHATASE"/>
    <property type="match status" value="1"/>
</dbReference>
<comment type="similarity">
    <text evidence="2">Belongs to the PA-phosphatase related phosphoesterase family.</text>
</comment>
<feature type="non-terminal residue" evidence="8">
    <location>
        <position position="1"/>
    </location>
</feature>
<keyword evidence="4 6" id="KW-1133">Transmembrane helix</keyword>
<name>A0A5N5TNY8_9CRUS</name>
<dbReference type="GO" id="GO:0007165">
    <property type="term" value="P:signal transduction"/>
    <property type="evidence" value="ECO:0007669"/>
    <property type="project" value="TreeGrafter"/>
</dbReference>
<keyword evidence="5 6" id="KW-0472">Membrane</keyword>
<dbReference type="GO" id="GO:0005886">
    <property type="term" value="C:plasma membrane"/>
    <property type="evidence" value="ECO:0007669"/>
    <property type="project" value="TreeGrafter"/>
</dbReference>
<feature type="transmembrane region" description="Helical" evidence="6">
    <location>
        <begin position="80"/>
        <end position="98"/>
    </location>
</feature>
<comment type="caution">
    <text evidence="8">The sequence shown here is derived from an EMBL/GenBank/DDBJ whole genome shotgun (WGS) entry which is preliminary data.</text>
</comment>
<evidence type="ECO:0000256" key="3">
    <source>
        <dbReference type="ARBA" id="ARBA00022692"/>
    </source>
</evidence>
<keyword evidence="9" id="KW-1185">Reference proteome</keyword>
<organism evidence="8 9">
    <name type="scientific">Armadillidium nasatum</name>
    <dbReference type="NCBI Taxonomy" id="96803"/>
    <lineage>
        <taxon>Eukaryota</taxon>
        <taxon>Metazoa</taxon>
        <taxon>Ecdysozoa</taxon>
        <taxon>Arthropoda</taxon>
        <taxon>Crustacea</taxon>
        <taxon>Multicrustacea</taxon>
        <taxon>Malacostraca</taxon>
        <taxon>Eumalacostraca</taxon>
        <taxon>Peracarida</taxon>
        <taxon>Isopoda</taxon>
        <taxon>Oniscidea</taxon>
        <taxon>Crinocheta</taxon>
        <taxon>Armadillidiidae</taxon>
        <taxon>Armadillidium</taxon>
    </lineage>
</organism>
<dbReference type="AlphaFoldDB" id="A0A5N5TNY8"/>
<evidence type="ECO:0000313" key="9">
    <source>
        <dbReference type="Proteomes" id="UP000326759"/>
    </source>
</evidence>
<evidence type="ECO:0000256" key="4">
    <source>
        <dbReference type="ARBA" id="ARBA00022989"/>
    </source>
</evidence>
<proteinExistence type="inferred from homology"/>
<sequence length="290" mass="33161">VVVVLLLSFTGVIFPHNTYIQCNDPSISHDYYKDTISVAALISISIIVPFLVMVIVEWINFLHRPIPSPFKRSFKRSYSLFSWYFIGNLFSLCIVEILKSTVSEPRPNFMSTCSPNLTEEVCKHQYVVRWIHITYENCTNPMKLSHVRLLDTMKSFPSGHASISVFTALFMTIYTHERVKTAWSELLPMWLNLIWWIWASVCSASRVWDKKHHWWDVIVGGIIGVVISYATVKCICKNFIEREKCSTSEDKFSTGKISTSPDGRGTINIASFPHSEVKETSIPQAIVPNS</sequence>
<dbReference type="GO" id="GO:0006644">
    <property type="term" value="P:phospholipid metabolic process"/>
    <property type="evidence" value="ECO:0007669"/>
    <property type="project" value="InterPro"/>
</dbReference>
<evidence type="ECO:0000259" key="7">
    <source>
        <dbReference type="SMART" id="SM00014"/>
    </source>
</evidence>
<protein>
    <submittedName>
        <fullName evidence="8">Phospholipid phosphatase 1</fullName>
    </submittedName>
</protein>
<dbReference type="GO" id="GO:0008195">
    <property type="term" value="F:phosphatidate phosphatase activity"/>
    <property type="evidence" value="ECO:0007669"/>
    <property type="project" value="TreeGrafter"/>
</dbReference>
<dbReference type="InterPro" id="IPR036938">
    <property type="entry name" value="PAP2/HPO_sf"/>
</dbReference>
<gene>
    <name evidence="8" type="primary">Plpp1_1</name>
    <name evidence="8" type="ORF">Anas_08115</name>
</gene>
<comment type="subcellular location">
    <subcellularLocation>
        <location evidence="1">Membrane</location>
        <topology evidence="1">Multi-pass membrane protein</topology>
    </subcellularLocation>
</comment>
<dbReference type="SUPFAM" id="SSF48317">
    <property type="entry name" value="Acid phosphatase/Vanadium-dependent haloperoxidase"/>
    <property type="match status" value="1"/>
</dbReference>
<feature type="transmembrane region" description="Helical" evidence="6">
    <location>
        <begin position="186"/>
        <end position="208"/>
    </location>
</feature>
<dbReference type="GO" id="GO:0046839">
    <property type="term" value="P:phospholipid dephosphorylation"/>
    <property type="evidence" value="ECO:0007669"/>
    <property type="project" value="TreeGrafter"/>
</dbReference>